<protein>
    <recommendedName>
        <fullName evidence="1">Methyltransferase type 11 domain-containing protein</fullName>
    </recommendedName>
</protein>
<dbReference type="GO" id="GO:0008425">
    <property type="term" value="F:2-methoxy-6-polyprenyl-1,4-benzoquinol methyltransferase activity"/>
    <property type="evidence" value="ECO:0007669"/>
    <property type="project" value="TreeGrafter"/>
</dbReference>
<dbReference type="SUPFAM" id="SSF53335">
    <property type="entry name" value="S-adenosyl-L-methionine-dependent methyltransferases"/>
    <property type="match status" value="1"/>
</dbReference>
<accession>A0A448Z120</accession>
<organism evidence="2 3">
    <name type="scientific">Pseudo-nitzschia multistriata</name>
    <dbReference type="NCBI Taxonomy" id="183589"/>
    <lineage>
        <taxon>Eukaryota</taxon>
        <taxon>Sar</taxon>
        <taxon>Stramenopiles</taxon>
        <taxon>Ochrophyta</taxon>
        <taxon>Bacillariophyta</taxon>
        <taxon>Bacillariophyceae</taxon>
        <taxon>Bacillariophycidae</taxon>
        <taxon>Bacillariales</taxon>
        <taxon>Bacillariaceae</taxon>
        <taxon>Pseudo-nitzschia</taxon>
    </lineage>
</organism>
<gene>
    <name evidence="2" type="ORF">PSNMU_V1.4_AUG-EV-PASAV3_0024880</name>
</gene>
<evidence type="ECO:0000313" key="3">
    <source>
        <dbReference type="Proteomes" id="UP000291116"/>
    </source>
</evidence>
<reference evidence="2 3" key="1">
    <citation type="submission" date="2019-01" db="EMBL/GenBank/DDBJ databases">
        <authorList>
            <person name="Ferrante I. M."/>
        </authorList>
    </citation>
    <scope>NUCLEOTIDE SEQUENCE [LARGE SCALE GENOMIC DNA]</scope>
    <source>
        <strain evidence="2 3">B856</strain>
    </source>
</reference>
<evidence type="ECO:0000259" key="1">
    <source>
        <dbReference type="Pfam" id="PF08241"/>
    </source>
</evidence>
<dbReference type="Proteomes" id="UP000291116">
    <property type="component" value="Unassembled WGS sequence"/>
</dbReference>
<sequence length="410" mass="43188">MRVDCWKALSFALVKPNRTRTHHPPFLRLPRARAAARAMPDTGSRATAASVASASSATATSLGASRYSSSSSSTTTSPDAFAELEHKNWQRGVDAYAEGFGPLTAQAVPTLLKKAGFLEGEATDAQATATAKASLLDVACGPGQVLSAAISKAKMLAGENGKGNNLAEVSFTALDFSSNFLELARDNLGSEHPGTPVAFVEGDALDMARVLGCGGRGLQEGTEEKAAAAAPPPPLPEEGLFTSVASNFGILHLSDPDAFLRESYRVLKPGGRLAFSAWAAPPHTEAFGLVLGAVRDAGNPSVELPEGPPFFRFSDPDECLRSLERAGFVGVETTVVEGMEWTNLSSAGELYDTMLEGTARTRELLRGQTEDEAAAVRKLLEKRFDELVGDGRRPLRMPAVVSSGQKPVDG</sequence>
<evidence type="ECO:0000313" key="2">
    <source>
        <dbReference type="EMBL" id="VEU35742.1"/>
    </source>
</evidence>
<keyword evidence="3" id="KW-1185">Reference proteome</keyword>
<dbReference type="InterPro" id="IPR029063">
    <property type="entry name" value="SAM-dependent_MTases_sf"/>
</dbReference>
<dbReference type="GO" id="GO:0008757">
    <property type="term" value="F:S-adenosylmethionine-dependent methyltransferase activity"/>
    <property type="evidence" value="ECO:0007669"/>
    <property type="project" value="InterPro"/>
</dbReference>
<name>A0A448Z120_9STRA</name>
<feature type="domain" description="Methyltransferase type 11" evidence="1">
    <location>
        <begin position="234"/>
        <end position="275"/>
    </location>
</feature>
<dbReference type="Pfam" id="PF08241">
    <property type="entry name" value="Methyltransf_11"/>
    <property type="match status" value="1"/>
</dbReference>
<dbReference type="PANTHER" id="PTHR43591">
    <property type="entry name" value="METHYLTRANSFERASE"/>
    <property type="match status" value="1"/>
</dbReference>
<dbReference type="Gene3D" id="3.40.50.150">
    <property type="entry name" value="Vaccinia Virus protein VP39"/>
    <property type="match status" value="1"/>
</dbReference>
<dbReference type="InterPro" id="IPR013216">
    <property type="entry name" value="Methyltransf_11"/>
</dbReference>
<dbReference type="EMBL" id="CAACVS010000067">
    <property type="protein sequence ID" value="VEU35742.1"/>
    <property type="molecule type" value="Genomic_DNA"/>
</dbReference>
<proteinExistence type="predicted"/>
<dbReference type="AlphaFoldDB" id="A0A448Z120"/>
<dbReference type="OrthoDB" id="3647at2759"/>
<dbReference type="CDD" id="cd02440">
    <property type="entry name" value="AdoMet_MTases"/>
    <property type="match status" value="1"/>
</dbReference>
<dbReference type="PANTHER" id="PTHR43591:SF24">
    <property type="entry name" value="2-METHOXY-6-POLYPRENYL-1,4-BENZOQUINOL METHYLASE, MITOCHONDRIAL"/>
    <property type="match status" value="1"/>
</dbReference>